<dbReference type="InterPro" id="IPR004869">
    <property type="entry name" value="MMPL_dom"/>
</dbReference>
<evidence type="ECO:0000256" key="3">
    <source>
        <dbReference type="ARBA" id="ARBA00022475"/>
    </source>
</evidence>
<feature type="transmembrane region" description="Helical" evidence="7">
    <location>
        <begin position="588"/>
        <end position="612"/>
    </location>
</feature>
<keyword evidence="6 7" id="KW-0472">Membrane</keyword>
<evidence type="ECO:0000256" key="8">
    <source>
        <dbReference type="SAM" id="SignalP"/>
    </source>
</evidence>
<dbReference type="PANTHER" id="PTHR33406:SF11">
    <property type="entry name" value="MEMBRANE PROTEIN SCO6666-RELATED"/>
    <property type="match status" value="1"/>
</dbReference>
<dbReference type="Gene3D" id="1.20.1640.10">
    <property type="entry name" value="Multidrug efflux transporter AcrB transmembrane domain"/>
    <property type="match status" value="2"/>
</dbReference>
<keyword evidence="4 7" id="KW-0812">Transmembrane</keyword>
<keyword evidence="3" id="KW-1003">Cell membrane</keyword>
<dbReference type="OrthoDB" id="7051771at2"/>
<feature type="transmembrane region" description="Helical" evidence="7">
    <location>
        <begin position="547"/>
        <end position="568"/>
    </location>
</feature>
<dbReference type="InterPro" id="IPR000731">
    <property type="entry name" value="SSD"/>
</dbReference>
<feature type="signal peptide" evidence="8">
    <location>
        <begin position="1"/>
        <end position="32"/>
    </location>
</feature>
<protein>
    <submittedName>
        <fullName evidence="10">MMPL family transporter</fullName>
    </submittedName>
</protein>
<sequence length="732" mass="76728">MAAFARWCFNHRLSVIGFWVALLIAVSGASMAAGTSYSDAFDLPGTESTKALDLLQKSLPESAGDADQIVLHVDEGKITDPAVQTRVDAMLKQVGSVNSVVGITSPYDEAGASQVSQDGRTAYATVQFDKQAEELAVKDIEAVIDTAQDARGDGLQVELSGQAIDSATQAGPGSTELFGIAAAAVILFVAFGSLLGMVLPLIVAIAGVGGGMMSIALLSHTLSLSDVTPTLAALIGLGVGIDYALFIVTRYRSGLKMGLQPEESAIKALNTSGRSVLFAGGTVVIALLGLLVLNVDFLAGMGIGAAVTVLWTVAAALTLTPAFLGLFGMRLLSRRERRTLATEGPQLEAVGIWARWARFVARRKAFVSVVALGLIAVLAIPFFSLRLGSADAGNNPADTTTRKAYDLLADGFGPGFNGPLQLVAELKSPGDQQALTTLVSDVKATPGVAAATALPMKADATVGIVQVVPTSAPQDEATTKLIDTLRDDVIPAAEKGSTLQVYVGGSTATFGDFADVLTGKLPLFLGVIVALGCVLLMVAFRSIVVPLTAALMNLLAAGAAFGVLVAVFQWGWLGDLVSIGKEGPVEAFLPVIMLAILFGLSMDYQVFLVSRMHEEWTHTKDNRRAVVVGQSETGRVITAAALIMISVFIAFVFEGQRVIAEFGIGLAAAVAVDAFILRMLLVPALMHWFGAANWWLPAWIDRRMPHLSVEPMEDAPVAEIAELDTVDQPARA</sequence>
<dbReference type="PANTHER" id="PTHR33406">
    <property type="entry name" value="MEMBRANE PROTEIN MJ1562-RELATED"/>
    <property type="match status" value="1"/>
</dbReference>
<feature type="transmembrane region" description="Helical" evidence="7">
    <location>
        <begin position="201"/>
        <end position="219"/>
    </location>
</feature>
<feature type="transmembrane region" description="Helical" evidence="7">
    <location>
        <begin position="301"/>
        <end position="328"/>
    </location>
</feature>
<feature type="transmembrane region" description="Helical" evidence="7">
    <location>
        <begin position="177"/>
        <end position="194"/>
    </location>
</feature>
<dbReference type="SUPFAM" id="SSF82866">
    <property type="entry name" value="Multidrug efflux transporter AcrB transmembrane domain"/>
    <property type="match status" value="2"/>
</dbReference>
<dbReference type="InterPro" id="IPR050545">
    <property type="entry name" value="Mycobact_MmpL"/>
</dbReference>
<dbReference type="EMBL" id="SDPQ02000003">
    <property type="protein sequence ID" value="KAA1395235.1"/>
    <property type="molecule type" value="Genomic_DNA"/>
</dbReference>
<gene>
    <name evidence="10" type="ORF">ESP70_013780</name>
</gene>
<feature type="transmembrane region" description="Helical" evidence="7">
    <location>
        <begin position="276"/>
        <end position="295"/>
    </location>
</feature>
<keyword evidence="5 7" id="KW-1133">Transmembrane helix</keyword>
<reference evidence="10" key="1">
    <citation type="submission" date="2019-09" db="EMBL/GenBank/DDBJ databases">
        <authorList>
            <person name="Li J."/>
        </authorList>
    </citation>
    <scope>NUCLEOTIDE SEQUENCE [LARGE SCALE GENOMIC DNA]</scope>
    <source>
        <strain evidence="10">JCM 14732</strain>
    </source>
</reference>
<feature type="chain" id="PRO_5024343140" evidence="8">
    <location>
        <begin position="33"/>
        <end position="732"/>
    </location>
</feature>
<comment type="subcellular location">
    <subcellularLocation>
        <location evidence="1">Cell membrane</location>
        <topology evidence="1">Multi-pass membrane protein</topology>
    </subcellularLocation>
</comment>
<comment type="similarity">
    <text evidence="2">Belongs to the resistance-nodulation-cell division (RND) (TC 2.A.6) family. MmpL subfamily.</text>
</comment>
<feature type="transmembrane region" description="Helical" evidence="7">
    <location>
        <begin position="365"/>
        <end position="385"/>
    </location>
</feature>
<proteinExistence type="inferred from homology"/>
<feature type="transmembrane region" description="Helical" evidence="7">
    <location>
        <begin position="633"/>
        <end position="653"/>
    </location>
</feature>
<accession>A0A5M4FA38</accession>
<organism evidence="10 11">
    <name type="scientific">Aeromicrobium ginsengisoli</name>
    <dbReference type="NCBI Taxonomy" id="363867"/>
    <lineage>
        <taxon>Bacteria</taxon>
        <taxon>Bacillati</taxon>
        <taxon>Actinomycetota</taxon>
        <taxon>Actinomycetes</taxon>
        <taxon>Propionibacteriales</taxon>
        <taxon>Nocardioidaceae</taxon>
        <taxon>Aeromicrobium</taxon>
    </lineage>
</organism>
<keyword evidence="11" id="KW-1185">Reference proteome</keyword>
<evidence type="ECO:0000256" key="2">
    <source>
        <dbReference type="ARBA" id="ARBA00010157"/>
    </source>
</evidence>
<evidence type="ECO:0000313" key="10">
    <source>
        <dbReference type="EMBL" id="KAA1395235.1"/>
    </source>
</evidence>
<dbReference type="PROSITE" id="PS50156">
    <property type="entry name" value="SSD"/>
    <property type="match status" value="1"/>
</dbReference>
<feature type="transmembrane region" description="Helical" evidence="7">
    <location>
        <begin position="659"/>
        <end position="681"/>
    </location>
</feature>
<evidence type="ECO:0000259" key="9">
    <source>
        <dbReference type="PROSITE" id="PS50156"/>
    </source>
</evidence>
<evidence type="ECO:0000256" key="1">
    <source>
        <dbReference type="ARBA" id="ARBA00004651"/>
    </source>
</evidence>
<evidence type="ECO:0000256" key="7">
    <source>
        <dbReference type="SAM" id="Phobius"/>
    </source>
</evidence>
<evidence type="ECO:0000256" key="6">
    <source>
        <dbReference type="ARBA" id="ARBA00023136"/>
    </source>
</evidence>
<dbReference type="RefSeq" id="WP_149689902.1">
    <property type="nucleotide sequence ID" value="NZ_SDPQ02000003.1"/>
</dbReference>
<feature type="transmembrane region" description="Helical" evidence="7">
    <location>
        <begin position="521"/>
        <end position="540"/>
    </location>
</feature>
<dbReference type="GO" id="GO:0005886">
    <property type="term" value="C:plasma membrane"/>
    <property type="evidence" value="ECO:0007669"/>
    <property type="project" value="UniProtKB-SubCell"/>
</dbReference>
<dbReference type="AlphaFoldDB" id="A0A5M4FA38"/>
<feature type="transmembrane region" description="Helical" evidence="7">
    <location>
        <begin position="231"/>
        <end position="249"/>
    </location>
</feature>
<dbReference type="Pfam" id="PF03176">
    <property type="entry name" value="MMPL"/>
    <property type="match status" value="2"/>
</dbReference>
<evidence type="ECO:0000256" key="4">
    <source>
        <dbReference type="ARBA" id="ARBA00022692"/>
    </source>
</evidence>
<feature type="domain" description="SSD" evidence="9">
    <location>
        <begin position="211"/>
        <end position="326"/>
    </location>
</feature>
<comment type="caution">
    <text evidence="10">The sequence shown here is derived from an EMBL/GenBank/DDBJ whole genome shotgun (WGS) entry which is preliminary data.</text>
</comment>
<name>A0A5M4FA38_9ACTN</name>
<evidence type="ECO:0000256" key="5">
    <source>
        <dbReference type="ARBA" id="ARBA00022989"/>
    </source>
</evidence>
<dbReference type="Proteomes" id="UP000380867">
    <property type="component" value="Unassembled WGS sequence"/>
</dbReference>
<evidence type="ECO:0000313" key="11">
    <source>
        <dbReference type="Proteomes" id="UP000380867"/>
    </source>
</evidence>
<keyword evidence="8" id="KW-0732">Signal</keyword>